<dbReference type="OrthoDB" id="345880at2"/>
<evidence type="ECO:0000313" key="4">
    <source>
        <dbReference type="Proteomes" id="UP000000844"/>
    </source>
</evidence>
<dbReference type="Proteomes" id="UP000000844">
    <property type="component" value="Chromosome"/>
</dbReference>
<dbReference type="Gene3D" id="3.40.630.10">
    <property type="entry name" value="Zn peptidases"/>
    <property type="match status" value="1"/>
</dbReference>
<dbReference type="MEROPS" id="M28.003"/>
<feature type="signal peptide" evidence="1">
    <location>
        <begin position="1"/>
        <end position="25"/>
    </location>
</feature>
<dbReference type="KEGG" id="sna:Snas_1604"/>
<evidence type="ECO:0000259" key="2">
    <source>
        <dbReference type="Pfam" id="PF04389"/>
    </source>
</evidence>
<dbReference type="GO" id="GO:0006508">
    <property type="term" value="P:proteolysis"/>
    <property type="evidence" value="ECO:0007669"/>
    <property type="project" value="InterPro"/>
</dbReference>
<proteinExistence type="predicted"/>
<dbReference type="RefSeq" id="WP_013016878.1">
    <property type="nucleotide sequence ID" value="NC_013947.1"/>
</dbReference>
<dbReference type="PANTHER" id="PTHR12147:SF26">
    <property type="entry name" value="PEPTIDASE M28 DOMAIN-CONTAINING PROTEIN"/>
    <property type="match status" value="1"/>
</dbReference>
<sequence length="291" mass="31119">MSMFKRLLLVLVTITLTTFSMTAVAQADQRLAPPDIPGANSMAHANQLQSIATANGGNRAHGTSGYRASADFIQSTLSRAGFTVTRQQFTYNGALGWNVIAEWPVGNPNDVVFLGAHLDGVRAGAGINDNGSGSSAVLETALAVARDNAQPTKRLRFGWWGAEENGLIGSAYYTRNLPSSERAKIDAYLNFDMVGQRDTTRWGIYVDSPTLGATFKQYFDSKGIATRSIDISGRSDHASFARYGIPVSGISSGSDPCYHSRCDTIANIGERVMGHSTNAAAYAAWRLAGIP</sequence>
<name>D3PWF0_STANL</name>
<dbReference type="STRING" id="446470.Snas_1604"/>
<dbReference type="SUPFAM" id="SSF53187">
    <property type="entry name" value="Zn-dependent exopeptidases"/>
    <property type="match status" value="1"/>
</dbReference>
<keyword evidence="1" id="KW-0732">Signal</keyword>
<feature type="chain" id="PRO_5039484237" evidence="1">
    <location>
        <begin position="26"/>
        <end position="291"/>
    </location>
</feature>
<dbReference type="PANTHER" id="PTHR12147">
    <property type="entry name" value="METALLOPEPTIDASE M28 FAMILY MEMBER"/>
    <property type="match status" value="1"/>
</dbReference>
<feature type="domain" description="Peptidase M28" evidence="2">
    <location>
        <begin position="98"/>
        <end position="282"/>
    </location>
</feature>
<accession>D3PWF0</accession>
<gene>
    <name evidence="3" type="ordered locus">Snas_1604</name>
</gene>
<dbReference type="GO" id="GO:0008235">
    <property type="term" value="F:metalloexopeptidase activity"/>
    <property type="evidence" value="ECO:0007669"/>
    <property type="project" value="InterPro"/>
</dbReference>
<dbReference type="InterPro" id="IPR007484">
    <property type="entry name" value="Peptidase_M28"/>
</dbReference>
<dbReference type="EMBL" id="CP001778">
    <property type="protein sequence ID" value="ADD41307.1"/>
    <property type="molecule type" value="Genomic_DNA"/>
</dbReference>
<organism evidence="3 4">
    <name type="scientific">Stackebrandtia nassauensis (strain DSM 44728 / CIP 108903 / NRRL B-16338 / NBRC 102104 / LLR-40K-21)</name>
    <dbReference type="NCBI Taxonomy" id="446470"/>
    <lineage>
        <taxon>Bacteria</taxon>
        <taxon>Bacillati</taxon>
        <taxon>Actinomycetota</taxon>
        <taxon>Actinomycetes</taxon>
        <taxon>Glycomycetales</taxon>
        <taxon>Glycomycetaceae</taxon>
        <taxon>Stackebrandtia</taxon>
    </lineage>
</organism>
<dbReference type="Pfam" id="PF04389">
    <property type="entry name" value="Peptidase_M28"/>
    <property type="match status" value="1"/>
</dbReference>
<evidence type="ECO:0000256" key="1">
    <source>
        <dbReference type="SAM" id="SignalP"/>
    </source>
</evidence>
<protein>
    <submittedName>
        <fullName evidence="3">Peptidase M28</fullName>
    </submittedName>
</protein>
<dbReference type="HOGENOM" id="CLU_024336_2_0_11"/>
<dbReference type="InterPro" id="IPR045175">
    <property type="entry name" value="M28_fam"/>
</dbReference>
<dbReference type="AlphaFoldDB" id="D3PWF0"/>
<keyword evidence="4" id="KW-1185">Reference proteome</keyword>
<evidence type="ECO:0000313" key="3">
    <source>
        <dbReference type="EMBL" id="ADD41307.1"/>
    </source>
</evidence>
<reference evidence="3 4" key="1">
    <citation type="journal article" date="2009" name="Stand. Genomic Sci.">
        <title>Complete genome sequence of Stackebrandtia nassauensis type strain (LLR-40K-21).</title>
        <authorList>
            <person name="Munk C."/>
            <person name="Lapidus A."/>
            <person name="Copeland A."/>
            <person name="Jando M."/>
            <person name="Mayilraj S."/>
            <person name="Glavina Del Rio T."/>
            <person name="Nolan M."/>
            <person name="Chen F."/>
            <person name="Lucas S."/>
            <person name="Tice H."/>
            <person name="Cheng J.F."/>
            <person name="Han C."/>
            <person name="Detter J.C."/>
            <person name="Bruce D."/>
            <person name="Goodwin L."/>
            <person name="Chain P."/>
            <person name="Pitluck S."/>
            <person name="Goker M."/>
            <person name="Ovchinikova G."/>
            <person name="Pati A."/>
            <person name="Ivanova N."/>
            <person name="Mavromatis K."/>
            <person name="Chen A."/>
            <person name="Palaniappan K."/>
            <person name="Land M."/>
            <person name="Hauser L."/>
            <person name="Chang Y.J."/>
            <person name="Jeffries C.D."/>
            <person name="Bristow J."/>
            <person name="Eisen J.A."/>
            <person name="Markowitz V."/>
            <person name="Hugenholtz P."/>
            <person name="Kyrpides N.C."/>
            <person name="Klenk H.P."/>
        </authorList>
    </citation>
    <scope>NUCLEOTIDE SEQUENCE [LARGE SCALE GENOMIC DNA]</scope>
    <source>
        <strain evidence="4">DSM 44728 / CIP 108903 / NRRL B-16338 / NBRC 102104 / LLR-40K-21</strain>
    </source>
</reference>
<dbReference type="eggNOG" id="COG2234">
    <property type="taxonomic scope" value="Bacteria"/>
</dbReference>